<dbReference type="RefSeq" id="XP_018063797.1">
    <property type="nucleotide sequence ID" value="XM_018221565.1"/>
</dbReference>
<sequence>MAQITFNPDLLSTLKDKIVVLTGGATGIGLEAVKQFHQAGAKIAFGDIATSLGQQLANSFSSDRILFQHCDTSSYTSQLSLFKLAHSTWGRIDIVVANAGISIPQDPFEADQDVEKEFSTREIDVNLRGALYTTRIGCHYLRKNGKEGGDLVLVSSIAGFKESTGLTVYTASKHGVLGILRGLRVQVAREGIRVNGVCPWMTKTGMVKGIESGWRDLGLPENKPEDVARAIVICATANRAKAKYDTHTLSTSRKTHSGAKTPFWGKILFVSGGESYEIEDNYDRLEPEWLGVENSEVLKKGQDFLMNGETSWDTTKANL</sequence>
<keyword evidence="2" id="KW-0521">NADP</keyword>
<keyword evidence="6" id="KW-1185">Reference proteome</keyword>
<evidence type="ECO:0000256" key="4">
    <source>
        <dbReference type="RuleBase" id="RU000363"/>
    </source>
</evidence>
<organism evidence="5 6">
    <name type="scientific">Mollisia scopiformis</name>
    <name type="common">Conifer needle endophyte fungus</name>
    <name type="synonym">Phialocephala scopiformis</name>
    <dbReference type="NCBI Taxonomy" id="149040"/>
    <lineage>
        <taxon>Eukaryota</taxon>
        <taxon>Fungi</taxon>
        <taxon>Dikarya</taxon>
        <taxon>Ascomycota</taxon>
        <taxon>Pezizomycotina</taxon>
        <taxon>Leotiomycetes</taxon>
        <taxon>Helotiales</taxon>
        <taxon>Mollisiaceae</taxon>
        <taxon>Mollisia</taxon>
    </lineage>
</organism>
<evidence type="ECO:0000313" key="6">
    <source>
        <dbReference type="Proteomes" id="UP000070700"/>
    </source>
</evidence>
<dbReference type="InterPro" id="IPR020904">
    <property type="entry name" value="Sc_DH/Rdtase_CS"/>
</dbReference>
<dbReference type="OrthoDB" id="5371740at2759"/>
<dbReference type="Gene3D" id="3.40.50.720">
    <property type="entry name" value="NAD(P)-binding Rossmann-like Domain"/>
    <property type="match status" value="1"/>
</dbReference>
<accession>A0A132BAK3</accession>
<protein>
    <submittedName>
        <fullName evidence="5">Putative estradiol 17 beta-dehydrogenase</fullName>
    </submittedName>
</protein>
<dbReference type="GO" id="GO:0016491">
    <property type="term" value="F:oxidoreductase activity"/>
    <property type="evidence" value="ECO:0007669"/>
    <property type="project" value="UniProtKB-KW"/>
</dbReference>
<dbReference type="KEGG" id="psco:LY89DRAFT_762071"/>
<dbReference type="InterPro" id="IPR002347">
    <property type="entry name" value="SDR_fam"/>
</dbReference>
<dbReference type="PANTHER" id="PTHR43180">
    <property type="entry name" value="3-OXOACYL-(ACYL-CARRIER-PROTEIN) REDUCTASE (AFU_ORTHOLOGUE AFUA_6G11210)"/>
    <property type="match status" value="1"/>
</dbReference>
<evidence type="ECO:0000256" key="3">
    <source>
        <dbReference type="ARBA" id="ARBA00023002"/>
    </source>
</evidence>
<dbReference type="EMBL" id="KQ947432">
    <property type="protein sequence ID" value="KUJ09442.1"/>
    <property type="molecule type" value="Genomic_DNA"/>
</dbReference>
<dbReference type="Proteomes" id="UP000070700">
    <property type="component" value="Unassembled WGS sequence"/>
</dbReference>
<gene>
    <name evidence="5" type="ORF">LY89DRAFT_762071</name>
</gene>
<comment type="similarity">
    <text evidence="1 4">Belongs to the short-chain dehydrogenases/reductases (SDR) family.</text>
</comment>
<dbReference type="SUPFAM" id="SSF51735">
    <property type="entry name" value="NAD(P)-binding Rossmann-fold domains"/>
    <property type="match status" value="1"/>
</dbReference>
<evidence type="ECO:0000313" key="5">
    <source>
        <dbReference type="EMBL" id="KUJ09442.1"/>
    </source>
</evidence>
<dbReference type="InterPro" id="IPR036291">
    <property type="entry name" value="NAD(P)-bd_dom_sf"/>
</dbReference>
<evidence type="ECO:0000256" key="1">
    <source>
        <dbReference type="ARBA" id="ARBA00006484"/>
    </source>
</evidence>
<reference evidence="5 6" key="1">
    <citation type="submission" date="2015-10" db="EMBL/GenBank/DDBJ databases">
        <title>Full genome of DAOMC 229536 Phialocephala scopiformis, a fungal endophyte of spruce producing the potent anti-insectan compound rugulosin.</title>
        <authorList>
            <consortium name="DOE Joint Genome Institute"/>
            <person name="Walker A.K."/>
            <person name="Frasz S.L."/>
            <person name="Seifert K.A."/>
            <person name="Miller J.D."/>
            <person name="Mondo S.J."/>
            <person name="Labutti K."/>
            <person name="Lipzen A."/>
            <person name="Dockter R."/>
            <person name="Kennedy M."/>
            <person name="Grigoriev I.V."/>
            <person name="Spatafora J.W."/>
        </authorList>
    </citation>
    <scope>NUCLEOTIDE SEQUENCE [LARGE SCALE GENOMIC DNA]</scope>
    <source>
        <strain evidence="5 6">CBS 120377</strain>
    </source>
</reference>
<dbReference type="PRINTS" id="PR00081">
    <property type="entry name" value="GDHRDH"/>
</dbReference>
<keyword evidence="3" id="KW-0560">Oxidoreductase</keyword>
<name>A0A132BAK3_MOLSC</name>
<dbReference type="InParanoid" id="A0A132BAK3"/>
<proteinExistence type="inferred from homology"/>
<dbReference type="PRINTS" id="PR00080">
    <property type="entry name" value="SDRFAMILY"/>
</dbReference>
<dbReference type="Pfam" id="PF00106">
    <property type="entry name" value="adh_short"/>
    <property type="match status" value="1"/>
</dbReference>
<dbReference type="GeneID" id="28831291"/>
<evidence type="ECO:0000256" key="2">
    <source>
        <dbReference type="ARBA" id="ARBA00022857"/>
    </source>
</evidence>
<dbReference type="PROSITE" id="PS00061">
    <property type="entry name" value="ADH_SHORT"/>
    <property type="match status" value="1"/>
</dbReference>
<dbReference type="PANTHER" id="PTHR43180:SF86">
    <property type="entry name" value="DEHYDROGENASE, PUTATIVE (AFU_ORTHOLOGUE AFUA_3G00290)-RELATED"/>
    <property type="match status" value="1"/>
</dbReference>
<dbReference type="AlphaFoldDB" id="A0A132BAK3"/>